<accession>A0A0F9M1T7</accession>
<comment type="caution">
    <text evidence="1">The sequence shown here is derived from an EMBL/GenBank/DDBJ whole genome shotgun (WGS) entry which is preliminary data.</text>
</comment>
<name>A0A0F9M1T7_9ZZZZ</name>
<dbReference type="AlphaFoldDB" id="A0A0F9M1T7"/>
<sequence length="189" mass="20798">MPTGYTDFYRGLFITIESILTGLPVDGEVSKAPTSDWAFDHAENPTAHQTPGEVALGGGFMADSYDSELQGTFAYSAVPGGMFSKGMYNISANDGDGVQWFGRIGIGTYEMCIAYYRHTGAGIMKFAIGASIIDITDMWGAAAYTINKFQFQITGNEGFYPFKFYIDGKNPSSTGYWMFFYYWSLTKSA</sequence>
<evidence type="ECO:0000313" key="1">
    <source>
        <dbReference type="EMBL" id="KKM63237.1"/>
    </source>
</evidence>
<organism evidence="1">
    <name type="scientific">marine sediment metagenome</name>
    <dbReference type="NCBI Taxonomy" id="412755"/>
    <lineage>
        <taxon>unclassified sequences</taxon>
        <taxon>metagenomes</taxon>
        <taxon>ecological metagenomes</taxon>
    </lineage>
</organism>
<dbReference type="EMBL" id="LAZR01011136">
    <property type="protein sequence ID" value="KKM63237.1"/>
    <property type="molecule type" value="Genomic_DNA"/>
</dbReference>
<proteinExistence type="predicted"/>
<gene>
    <name evidence="1" type="ORF">LCGC14_1513540</name>
</gene>
<protein>
    <submittedName>
        <fullName evidence="1">Uncharacterized protein</fullName>
    </submittedName>
</protein>
<reference evidence="1" key="1">
    <citation type="journal article" date="2015" name="Nature">
        <title>Complex archaea that bridge the gap between prokaryotes and eukaryotes.</title>
        <authorList>
            <person name="Spang A."/>
            <person name="Saw J.H."/>
            <person name="Jorgensen S.L."/>
            <person name="Zaremba-Niedzwiedzka K."/>
            <person name="Martijn J."/>
            <person name="Lind A.E."/>
            <person name="van Eijk R."/>
            <person name="Schleper C."/>
            <person name="Guy L."/>
            <person name="Ettema T.J."/>
        </authorList>
    </citation>
    <scope>NUCLEOTIDE SEQUENCE</scope>
</reference>